<dbReference type="PANTHER" id="PTHR24258:SF116">
    <property type="entry name" value="FI16631P1-RELATED"/>
    <property type="match status" value="1"/>
</dbReference>
<dbReference type="PROSITE" id="PS50240">
    <property type="entry name" value="TRYPSIN_DOM"/>
    <property type="match status" value="1"/>
</dbReference>
<evidence type="ECO:0000313" key="4">
    <source>
        <dbReference type="Proteomes" id="UP001158576"/>
    </source>
</evidence>
<evidence type="ECO:0000259" key="2">
    <source>
        <dbReference type="PROSITE" id="PS50240"/>
    </source>
</evidence>
<reference evidence="3 4" key="1">
    <citation type="submission" date="2021-04" db="EMBL/GenBank/DDBJ databases">
        <authorList>
            <person name="Bliznina A."/>
        </authorList>
    </citation>
    <scope>NUCLEOTIDE SEQUENCE [LARGE SCALE GENOMIC DNA]</scope>
</reference>
<feature type="chain" id="PRO_5047041835" evidence="1">
    <location>
        <begin position="17"/>
        <end position="699"/>
    </location>
</feature>
<organism evidence="3 4">
    <name type="scientific">Oikopleura dioica</name>
    <name type="common">Tunicate</name>
    <dbReference type="NCBI Taxonomy" id="34765"/>
    <lineage>
        <taxon>Eukaryota</taxon>
        <taxon>Metazoa</taxon>
        <taxon>Chordata</taxon>
        <taxon>Tunicata</taxon>
        <taxon>Appendicularia</taxon>
        <taxon>Copelata</taxon>
        <taxon>Oikopleuridae</taxon>
        <taxon>Oikopleura</taxon>
    </lineage>
</organism>
<dbReference type="PROSITE" id="PS00134">
    <property type="entry name" value="TRYPSIN_HIS"/>
    <property type="match status" value="1"/>
</dbReference>
<gene>
    <name evidence="3" type="ORF">OKIOD_LOCUS17168</name>
</gene>
<name>A0ABN7T9M3_OIKDI</name>
<dbReference type="SMART" id="SM00020">
    <property type="entry name" value="Tryp_SPc"/>
    <property type="match status" value="1"/>
</dbReference>
<dbReference type="EMBL" id="OU015567">
    <property type="protein sequence ID" value="CAG5114344.1"/>
    <property type="molecule type" value="Genomic_DNA"/>
</dbReference>
<sequence>MRRKLLFLSIFGFVRAQDSEAEKSKSFFDWDDKTVDGYFCHNSRLAFFNGLNENGDVDLSKLPEIPKKDANKFLKTETSFSVLKFGGFFERSLERVSIEEYCDGEKLGDNEFSTCREKKRAFVNDFCKESDSLFFSKNFGSLKKFETKLNSVRKQKYDRCMEHVRRRMTQVMGKLAGKEVKSDEDSKKKWQMELKPDRLFRGWWHELQKAFLRVCMTDKTDCARKCSHENGVCQLAKDPTANEDDEKWVYECQCQPDYEPVVSSNTDPMVVSELCNRTKVDAPKGSCSPLRHAKRYEMARGATPDNPMTELRDTIPVDHQFLCTSLRPKNEPWDCDYDIERETWRKRRAIGSKIERNEFISQTDFGYFPWVVELNHYPSKNFKKPNAKIEEKVTEKDKMKGTDTHRDGCSGTLIAGNKQSGQDFIITAAHCFCAEQEIGQWLVRIGIIDNTKHLNLYQGKLDALTEAHLGPEKYVDVTIDHWQMGAENDYLNNGCNTGMGSSATGKDDFAILYLNGRMRQKIRESLQHNVRHSCVNGIDNFNQIRNVDSISDYYGSKCFLAGWGSHKKDEYMTLGIPKKSNFINVKVVPFEECRDDPIYGLSNDPGIDPDELKNIDPNNSPFICAKGFEGSSSCAGDSGGGLFCFSEEGQSVHLLGPLHGTTASRCEEGGYMYFANLAHEQYRSLIEKKKKKATQRDEL</sequence>
<dbReference type="InterPro" id="IPR018114">
    <property type="entry name" value="TRYPSIN_HIS"/>
</dbReference>
<dbReference type="Proteomes" id="UP001158576">
    <property type="component" value="Chromosome 2"/>
</dbReference>
<dbReference type="SUPFAM" id="SSF50494">
    <property type="entry name" value="Trypsin-like serine proteases"/>
    <property type="match status" value="1"/>
</dbReference>
<proteinExistence type="predicted"/>
<accession>A0ABN7T9M3</accession>
<dbReference type="InterPro" id="IPR043504">
    <property type="entry name" value="Peptidase_S1_PA_chymotrypsin"/>
</dbReference>
<feature type="domain" description="Peptidase S1" evidence="2">
    <location>
        <begin position="349"/>
        <end position="691"/>
    </location>
</feature>
<protein>
    <submittedName>
        <fullName evidence="3">Oidioi.mRNA.OKI2018_I69.chr2.g8403.t1.cds</fullName>
    </submittedName>
</protein>
<dbReference type="Gene3D" id="2.40.10.10">
    <property type="entry name" value="Trypsin-like serine proteases"/>
    <property type="match status" value="2"/>
</dbReference>
<dbReference type="InterPro" id="IPR009003">
    <property type="entry name" value="Peptidase_S1_PA"/>
</dbReference>
<keyword evidence="1" id="KW-0732">Signal</keyword>
<dbReference type="PANTHER" id="PTHR24258">
    <property type="entry name" value="SERINE PROTEASE-RELATED"/>
    <property type="match status" value="1"/>
</dbReference>
<feature type="signal peptide" evidence="1">
    <location>
        <begin position="1"/>
        <end position="16"/>
    </location>
</feature>
<evidence type="ECO:0000256" key="1">
    <source>
        <dbReference type="SAM" id="SignalP"/>
    </source>
</evidence>
<dbReference type="InterPro" id="IPR001254">
    <property type="entry name" value="Trypsin_dom"/>
</dbReference>
<evidence type="ECO:0000313" key="3">
    <source>
        <dbReference type="EMBL" id="CAG5114344.1"/>
    </source>
</evidence>
<dbReference type="Pfam" id="PF00089">
    <property type="entry name" value="Trypsin"/>
    <property type="match status" value="1"/>
</dbReference>
<keyword evidence="4" id="KW-1185">Reference proteome</keyword>